<keyword evidence="5 12" id="KW-0812">Transmembrane</keyword>
<evidence type="ECO:0000313" key="15">
    <source>
        <dbReference type="Proteomes" id="UP000076858"/>
    </source>
</evidence>
<evidence type="ECO:0000313" key="14">
    <source>
        <dbReference type="EMBL" id="KZS21637.1"/>
    </source>
</evidence>
<evidence type="ECO:0000256" key="5">
    <source>
        <dbReference type="ARBA" id="ARBA00022692"/>
    </source>
</evidence>
<name>A0A0N8DXA0_9CRUS</name>
<dbReference type="PANTHER" id="PTHR11893">
    <property type="entry name" value="INNEXIN"/>
    <property type="match status" value="1"/>
</dbReference>
<reference evidence="14 15" key="2">
    <citation type="submission" date="2016-03" db="EMBL/GenBank/DDBJ databases">
        <title>EvidentialGene: Evidence-directed Construction of Genes on Genomes.</title>
        <authorList>
            <person name="Gilbert D.G."/>
            <person name="Choi J.-H."/>
            <person name="Mockaitis K."/>
            <person name="Colbourne J."/>
            <person name="Pfrender M."/>
        </authorList>
    </citation>
    <scope>NUCLEOTIDE SEQUENCE [LARGE SCALE GENOMIC DNA]</scope>
    <source>
        <strain evidence="14 15">Xinb3</strain>
        <tissue evidence="14">Complete organism</tissue>
    </source>
</reference>
<proteinExistence type="inferred from homology"/>
<evidence type="ECO:0000256" key="8">
    <source>
        <dbReference type="ARBA" id="ARBA00022989"/>
    </source>
</evidence>
<dbReference type="InterPro" id="IPR000990">
    <property type="entry name" value="Innexin"/>
</dbReference>
<feature type="transmembrane region" description="Helical" evidence="12">
    <location>
        <begin position="270"/>
        <end position="292"/>
    </location>
</feature>
<comment type="function">
    <text evidence="12">Structural component of the gap junctions.</text>
</comment>
<keyword evidence="8 12" id="KW-1133">Transmembrane helix</keyword>
<gene>
    <name evidence="12" type="primary">inx</name>
    <name evidence="14" type="ORF">APZ42_011574</name>
</gene>
<dbReference type="GO" id="GO:0005886">
    <property type="term" value="C:plasma membrane"/>
    <property type="evidence" value="ECO:0007669"/>
    <property type="project" value="UniProtKB-SubCell"/>
</dbReference>
<evidence type="ECO:0000256" key="10">
    <source>
        <dbReference type="ARBA" id="ARBA00023136"/>
    </source>
</evidence>
<comment type="subcellular location">
    <subcellularLocation>
        <location evidence="1">Cell junction</location>
        <location evidence="1">Gap junction</location>
    </subcellularLocation>
    <subcellularLocation>
        <location evidence="2 12">Cell membrane</location>
        <topology evidence="2 12">Multi-pass membrane protein</topology>
    </subcellularLocation>
</comment>
<keyword evidence="6" id="KW-0303">Gap junction</keyword>
<dbReference type="Proteomes" id="UP000076858">
    <property type="component" value="Unassembled WGS sequence"/>
</dbReference>
<dbReference type="GO" id="GO:0005243">
    <property type="term" value="F:gap junction channel activity"/>
    <property type="evidence" value="ECO:0007669"/>
    <property type="project" value="TreeGrafter"/>
</dbReference>
<comment type="similarity">
    <text evidence="12">Belongs to the pannexin family.</text>
</comment>
<keyword evidence="4" id="KW-1003">Cell membrane</keyword>
<dbReference type="PROSITE" id="PS51013">
    <property type="entry name" value="PANNEXIN"/>
    <property type="match status" value="1"/>
</dbReference>
<dbReference type="PRINTS" id="PR01262">
    <property type="entry name" value="INNEXIN"/>
</dbReference>
<evidence type="ECO:0000256" key="1">
    <source>
        <dbReference type="ARBA" id="ARBA00004610"/>
    </source>
</evidence>
<sequence length="362" mass="42153">MYNILAGLKEYFRRQEIVTDNVVFRLHYIFTTVLLIAFSLLVTATQYVGNPIQCINDNDIPIHVINTYCWISTTFTIPSSFMRSVGSEVPHPGLGAGLFEGKDQKHYAYYQWVCFILFFQAILCYIPRWLWTAWEGGLMQTIVLGLNSGLKTVEERTIKKRILIDYLLLHFKQHNMYAIRYWFCEVLCLVNIIGQLYLMNRFTGGEFFSYGLNVLSFANADQEDRFDPMVYVFPRITKCTFHKFGSSGTISRHDSMCVLSQNIINEKTYIFLWFWFIIMATLLSLLVVYRAILLAVPRVRPLILHARNRFVPSEVIDGITSKLEVGDWWVLYMLGRNLEPLVYREVVSELSKKIETNESNNA</sequence>
<keyword evidence="3 12" id="KW-0813">Transport</keyword>
<evidence type="ECO:0000256" key="9">
    <source>
        <dbReference type="ARBA" id="ARBA00023065"/>
    </source>
</evidence>
<keyword evidence="7" id="KW-0965">Cell junction</keyword>
<dbReference type="Pfam" id="PF00876">
    <property type="entry name" value="Innexin"/>
    <property type="match status" value="1"/>
</dbReference>
<evidence type="ECO:0000313" key="13">
    <source>
        <dbReference type="EMBL" id="JAN11869.1"/>
    </source>
</evidence>
<feature type="transmembrane region" description="Helical" evidence="12">
    <location>
        <begin position="109"/>
        <end position="131"/>
    </location>
</feature>
<reference evidence="13" key="1">
    <citation type="submission" date="2015-10" db="EMBL/GenBank/DDBJ databases">
        <title>EvidentialGene: Evidence-directed Construction of Complete mRNA Transcriptomes without Genomes.</title>
        <authorList>
            <person name="Gilbert D.G."/>
        </authorList>
    </citation>
    <scope>NUCLEOTIDE SEQUENCE</scope>
</reference>
<feature type="transmembrane region" description="Helical" evidence="12">
    <location>
        <begin position="179"/>
        <end position="198"/>
    </location>
</feature>
<keyword evidence="10 12" id="KW-0472">Membrane</keyword>
<evidence type="ECO:0000256" key="3">
    <source>
        <dbReference type="ARBA" id="ARBA00022448"/>
    </source>
</evidence>
<dbReference type="GO" id="GO:0034220">
    <property type="term" value="P:monoatomic ion transmembrane transport"/>
    <property type="evidence" value="ECO:0007669"/>
    <property type="project" value="UniProtKB-KW"/>
</dbReference>
<evidence type="ECO:0000256" key="4">
    <source>
        <dbReference type="ARBA" id="ARBA00022475"/>
    </source>
</evidence>
<dbReference type="PANTHER" id="PTHR11893:SF39">
    <property type="entry name" value="INNEXIN INX1"/>
    <property type="match status" value="1"/>
</dbReference>
<dbReference type="EMBL" id="LRGB01000024">
    <property type="protein sequence ID" value="KZS21637.1"/>
    <property type="molecule type" value="Genomic_DNA"/>
</dbReference>
<accession>A0A0N8DXA0</accession>
<protein>
    <recommendedName>
        <fullName evidence="12">Innexin</fullName>
    </recommendedName>
</protein>
<dbReference type="OrthoDB" id="5867527at2759"/>
<keyword evidence="11 12" id="KW-0407">Ion channel</keyword>
<dbReference type="GO" id="GO:0005921">
    <property type="term" value="C:gap junction"/>
    <property type="evidence" value="ECO:0007669"/>
    <property type="project" value="UniProtKB-SubCell"/>
</dbReference>
<keyword evidence="15" id="KW-1185">Reference proteome</keyword>
<dbReference type="STRING" id="35525.A0A0N8DXA0"/>
<evidence type="ECO:0000256" key="2">
    <source>
        <dbReference type="ARBA" id="ARBA00004651"/>
    </source>
</evidence>
<organism evidence="13">
    <name type="scientific">Daphnia magna</name>
    <dbReference type="NCBI Taxonomy" id="35525"/>
    <lineage>
        <taxon>Eukaryota</taxon>
        <taxon>Metazoa</taxon>
        <taxon>Ecdysozoa</taxon>
        <taxon>Arthropoda</taxon>
        <taxon>Crustacea</taxon>
        <taxon>Branchiopoda</taxon>
        <taxon>Diplostraca</taxon>
        <taxon>Cladocera</taxon>
        <taxon>Anomopoda</taxon>
        <taxon>Daphniidae</taxon>
        <taxon>Daphnia</taxon>
    </lineage>
</organism>
<dbReference type="AlphaFoldDB" id="A0A0N8DXA0"/>
<evidence type="ECO:0000256" key="7">
    <source>
        <dbReference type="ARBA" id="ARBA00022949"/>
    </source>
</evidence>
<evidence type="ECO:0000256" key="6">
    <source>
        <dbReference type="ARBA" id="ARBA00022868"/>
    </source>
</evidence>
<evidence type="ECO:0000256" key="12">
    <source>
        <dbReference type="RuleBase" id="RU010713"/>
    </source>
</evidence>
<keyword evidence="9 12" id="KW-0406">Ion transport</keyword>
<feature type="transmembrane region" description="Helical" evidence="12">
    <location>
        <begin position="22"/>
        <end position="42"/>
    </location>
</feature>
<dbReference type="EMBL" id="GDIQ01082868">
    <property type="protein sequence ID" value="JAN11869.1"/>
    <property type="molecule type" value="Transcribed_RNA"/>
</dbReference>
<evidence type="ECO:0000256" key="11">
    <source>
        <dbReference type="ARBA" id="ARBA00023303"/>
    </source>
</evidence>